<keyword evidence="1" id="KW-1133">Transmembrane helix</keyword>
<feature type="transmembrane region" description="Helical" evidence="1">
    <location>
        <begin position="46"/>
        <end position="67"/>
    </location>
</feature>
<accession>L9XF70</accession>
<evidence type="ECO:0000313" key="3">
    <source>
        <dbReference type="Proteomes" id="UP000011531"/>
    </source>
</evidence>
<protein>
    <submittedName>
        <fullName evidence="2">Uncharacterized protein</fullName>
    </submittedName>
</protein>
<feature type="transmembrane region" description="Helical" evidence="1">
    <location>
        <begin position="73"/>
        <end position="94"/>
    </location>
</feature>
<evidence type="ECO:0000256" key="1">
    <source>
        <dbReference type="SAM" id="Phobius"/>
    </source>
</evidence>
<organism evidence="2 3">
    <name type="scientific">Natronococcus jeotgali DSM 18795</name>
    <dbReference type="NCBI Taxonomy" id="1227498"/>
    <lineage>
        <taxon>Archaea</taxon>
        <taxon>Methanobacteriati</taxon>
        <taxon>Methanobacteriota</taxon>
        <taxon>Stenosarchaea group</taxon>
        <taxon>Halobacteria</taxon>
        <taxon>Halobacteriales</taxon>
        <taxon>Natrialbaceae</taxon>
        <taxon>Natronococcus</taxon>
    </lineage>
</organism>
<dbReference type="Pfam" id="PF19545">
    <property type="entry name" value="DUF6069"/>
    <property type="match status" value="1"/>
</dbReference>
<keyword evidence="1" id="KW-0812">Transmembrane</keyword>
<dbReference type="Proteomes" id="UP000011531">
    <property type="component" value="Unassembled WGS sequence"/>
</dbReference>
<name>L9XF70_9EURY</name>
<dbReference type="EMBL" id="AOIA01000103">
    <property type="protein sequence ID" value="ELY59328.1"/>
    <property type="molecule type" value="Genomic_DNA"/>
</dbReference>
<comment type="caution">
    <text evidence="2">The sequence shown here is derived from an EMBL/GenBank/DDBJ whole genome shotgun (WGS) entry which is preliminary data.</text>
</comment>
<dbReference type="InterPro" id="IPR045713">
    <property type="entry name" value="DUF6069"/>
</dbReference>
<gene>
    <name evidence="2" type="ORF">C492_11345</name>
</gene>
<keyword evidence="1" id="KW-0472">Membrane</keyword>
<keyword evidence="3" id="KW-1185">Reference proteome</keyword>
<evidence type="ECO:0000313" key="2">
    <source>
        <dbReference type="EMBL" id="ELY59328.1"/>
    </source>
</evidence>
<dbReference type="STRING" id="1227498.C492_11345"/>
<proteinExistence type="predicted"/>
<dbReference type="AlphaFoldDB" id="L9XF70"/>
<sequence>MTVGAGGFDPFAVLPVAIATAVGALGGVVVHAVFRRAFGDAADRRFVLAAALVTLLSLVLLEPASAFDGATTARLGVLGLMHIAAAGVVVAALVDWRGNR</sequence>
<reference evidence="2 3" key="1">
    <citation type="journal article" date="2014" name="PLoS Genet.">
        <title>Phylogenetically driven sequencing of extremely halophilic archaea reveals strategies for static and dynamic osmo-response.</title>
        <authorList>
            <person name="Becker E.A."/>
            <person name="Seitzer P.M."/>
            <person name="Tritt A."/>
            <person name="Larsen D."/>
            <person name="Krusor M."/>
            <person name="Yao A.I."/>
            <person name="Wu D."/>
            <person name="Madern D."/>
            <person name="Eisen J.A."/>
            <person name="Darling A.E."/>
            <person name="Facciotti M.T."/>
        </authorList>
    </citation>
    <scope>NUCLEOTIDE SEQUENCE [LARGE SCALE GENOMIC DNA]</scope>
    <source>
        <strain evidence="2 3">DSM 18795</strain>
    </source>
</reference>
<feature type="transmembrane region" description="Helical" evidence="1">
    <location>
        <begin position="12"/>
        <end position="34"/>
    </location>
</feature>